<dbReference type="InterPro" id="IPR036583">
    <property type="entry name" value="23S_rRNA_IVS_sf"/>
</dbReference>
<dbReference type="SUPFAM" id="SSF158446">
    <property type="entry name" value="IVS-encoded protein-like"/>
    <property type="match status" value="1"/>
</dbReference>
<organism evidence="1 2">
    <name type="scientific">Fulvivirga imtechensis AK7</name>
    <dbReference type="NCBI Taxonomy" id="1237149"/>
    <lineage>
        <taxon>Bacteria</taxon>
        <taxon>Pseudomonadati</taxon>
        <taxon>Bacteroidota</taxon>
        <taxon>Cytophagia</taxon>
        <taxon>Cytophagales</taxon>
        <taxon>Fulvivirgaceae</taxon>
        <taxon>Fulvivirga</taxon>
    </lineage>
</organism>
<dbReference type="CDD" id="cd16377">
    <property type="entry name" value="23S_rRNA_IVP_like"/>
    <property type="match status" value="1"/>
</dbReference>
<comment type="caution">
    <text evidence="1">The sequence shown here is derived from an EMBL/GenBank/DDBJ whole genome shotgun (WGS) entry which is preliminary data.</text>
</comment>
<dbReference type="OrthoDB" id="9811959at2"/>
<evidence type="ECO:0000313" key="1">
    <source>
        <dbReference type="EMBL" id="ELR69681.1"/>
    </source>
</evidence>
<dbReference type="AlphaFoldDB" id="L8JL70"/>
<dbReference type="PATRIC" id="fig|1237149.3.peg.4374"/>
<sequence length="134" mass="15481">MYVKSFRNLEVYKRARELSGVIFQITSGFPKEETYSLTDQVRRSSRSVGAQIAEAWGKRRYEKHFISKLTDADGEQLETQHWIETVMDCSYISEEVAKDLLKQYATIGKMLNSMMNKSESFCNNVVNEASPTDY</sequence>
<dbReference type="STRING" id="1237149.C900_04906"/>
<dbReference type="InterPro" id="IPR012657">
    <property type="entry name" value="23S_rRNA-intervening_sequence"/>
</dbReference>
<proteinExistence type="predicted"/>
<dbReference type="NCBIfam" id="TIGR02436">
    <property type="entry name" value="four helix bundle protein"/>
    <property type="match status" value="1"/>
</dbReference>
<dbReference type="EMBL" id="AMZN01000070">
    <property type="protein sequence ID" value="ELR69681.1"/>
    <property type="molecule type" value="Genomic_DNA"/>
</dbReference>
<name>L8JL70_9BACT</name>
<dbReference type="Proteomes" id="UP000011135">
    <property type="component" value="Unassembled WGS sequence"/>
</dbReference>
<evidence type="ECO:0008006" key="3">
    <source>
        <dbReference type="Google" id="ProtNLM"/>
    </source>
</evidence>
<dbReference type="Pfam" id="PF05635">
    <property type="entry name" value="23S_rRNA_IVP"/>
    <property type="match status" value="1"/>
</dbReference>
<dbReference type="PANTHER" id="PTHR38471:SF2">
    <property type="entry name" value="FOUR HELIX BUNDLE PROTEIN"/>
    <property type="match status" value="1"/>
</dbReference>
<gene>
    <name evidence="1" type="ORF">C900_04906</name>
</gene>
<keyword evidence="2" id="KW-1185">Reference proteome</keyword>
<accession>L8JL70</accession>
<dbReference type="eggNOG" id="ENOG50315HT">
    <property type="taxonomic scope" value="Bacteria"/>
</dbReference>
<evidence type="ECO:0000313" key="2">
    <source>
        <dbReference type="Proteomes" id="UP000011135"/>
    </source>
</evidence>
<protein>
    <recommendedName>
        <fullName evidence="3">Four helix bundle protein</fullName>
    </recommendedName>
</protein>
<dbReference type="Gene3D" id="1.20.1440.60">
    <property type="entry name" value="23S rRNA-intervening sequence"/>
    <property type="match status" value="1"/>
</dbReference>
<dbReference type="PANTHER" id="PTHR38471">
    <property type="entry name" value="FOUR HELIX BUNDLE PROTEIN"/>
    <property type="match status" value="1"/>
</dbReference>
<reference evidence="1 2" key="1">
    <citation type="submission" date="2012-12" db="EMBL/GenBank/DDBJ databases">
        <title>Genome assembly of Fulvivirga imtechensis AK7.</title>
        <authorList>
            <person name="Nupur N."/>
            <person name="Khatri I."/>
            <person name="Kumar R."/>
            <person name="Subramanian S."/>
            <person name="Pinnaka A."/>
        </authorList>
    </citation>
    <scope>NUCLEOTIDE SEQUENCE [LARGE SCALE GENOMIC DNA]</scope>
    <source>
        <strain evidence="1 2">AK7</strain>
    </source>
</reference>